<reference evidence="3" key="1">
    <citation type="journal article" date="2017" name="Nat. Commun.">
        <title>The asparagus genome sheds light on the origin and evolution of a young Y chromosome.</title>
        <authorList>
            <person name="Harkess A."/>
            <person name="Zhou J."/>
            <person name="Xu C."/>
            <person name="Bowers J.E."/>
            <person name="Van der Hulst R."/>
            <person name="Ayyampalayam S."/>
            <person name="Mercati F."/>
            <person name="Riccardi P."/>
            <person name="McKain M.R."/>
            <person name="Kakrana A."/>
            <person name="Tang H."/>
            <person name="Ray J."/>
            <person name="Groenendijk J."/>
            <person name="Arikit S."/>
            <person name="Mathioni S.M."/>
            <person name="Nakano M."/>
            <person name="Shan H."/>
            <person name="Telgmann-Rauber A."/>
            <person name="Kanno A."/>
            <person name="Yue Z."/>
            <person name="Chen H."/>
            <person name="Li W."/>
            <person name="Chen Y."/>
            <person name="Xu X."/>
            <person name="Zhang Y."/>
            <person name="Luo S."/>
            <person name="Chen H."/>
            <person name="Gao J."/>
            <person name="Mao Z."/>
            <person name="Pires J.C."/>
            <person name="Luo M."/>
            <person name="Kudrna D."/>
            <person name="Wing R.A."/>
            <person name="Meyers B.C."/>
            <person name="Yi K."/>
            <person name="Kong H."/>
            <person name="Lavrijsen P."/>
            <person name="Sunseri F."/>
            <person name="Falavigna A."/>
            <person name="Ye Y."/>
            <person name="Leebens-Mack J.H."/>
            <person name="Chen G."/>
        </authorList>
    </citation>
    <scope>NUCLEOTIDE SEQUENCE [LARGE SCALE GENOMIC DNA]</scope>
    <source>
        <strain evidence="3">cv. DH0086</strain>
    </source>
</reference>
<dbReference type="SUPFAM" id="SSF53756">
    <property type="entry name" value="UDP-Glycosyltransferase/glycogen phosphorylase"/>
    <property type="match status" value="1"/>
</dbReference>
<protein>
    <submittedName>
        <fullName evidence="2">Uncharacterized protein</fullName>
    </submittedName>
</protein>
<evidence type="ECO:0000256" key="1">
    <source>
        <dbReference type="ARBA" id="ARBA00022676"/>
    </source>
</evidence>
<dbReference type="EMBL" id="CM007381">
    <property type="protein sequence ID" value="ONK81180.1"/>
    <property type="molecule type" value="Genomic_DNA"/>
</dbReference>
<evidence type="ECO:0000313" key="2">
    <source>
        <dbReference type="EMBL" id="ONK81180.1"/>
    </source>
</evidence>
<organism evidence="2 3">
    <name type="scientific">Asparagus officinalis</name>
    <name type="common">Garden asparagus</name>
    <dbReference type="NCBI Taxonomy" id="4686"/>
    <lineage>
        <taxon>Eukaryota</taxon>
        <taxon>Viridiplantae</taxon>
        <taxon>Streptophyta</taxon>
        <taxon>Embryophyta</taxon>
        <taxon>Tracheophyta</taxon>
        <taxon>Spermatophyta</taxon>
        <taxon>Magnoliopsida</taxon>
        <taxon>Liliopsida</taxon>
        <taxon>Asparagales</taxon>
        <taxon>Asparagaceae</taxon>
        <taxon>Asparagoideae</taxon>
        <taxon>Asparagus</taxon>
    </lineage>
</organism>
<gene>
    <name evidence="2" type="ORF">A4U43_C01F26180</name>
</gene>
<keyword evidence="1" id="KW-0328">Glycosyltransferase</keyword>
<proteinExistence type="predicted"/>
<dbReference type="PANTHER" id="PTHR48046:SF6">
    <property type="entry name" value="GLYCOSYLTRANSFERASE"/>
    <property type="match status" value="1"/>
</dbReference>
<dbReference type="GO" id="GO:0016757">
    <property type="term" value="F:glycosyltransferase activity"/>
    <property type="evidence" value="ECO:0007669"/>
    <property type="project" value="UniProtKB-KW"/>
</dbReference>
<keyword evidence="3" id="KW-1185">Reference proteome</keyword>
<accession>A0A5P1FWA6</accession>
<sequence length="138" mass="15543">MLAEDTKITLKVKFKKDGIARREEISEVVRELIEGGKGKRVRHKCTDDGSAVYPEQRQNGAVMLAEDTKITLKVKFKKDGIARREEISEVVRELIEGGKGKRVRHKVRELQEAGAKALEVEGRSYKALADVAKKRKEG</sequence>
<keyword evidence="1" id="KW-0808">Transferase</keyword>
<dbReference type="Gene3D" id="3.40.50.2000">
    <property type="entry name" value="Glycogen Phosphorylase B"/>
    <property type="match status" value="1"/>
</dbReference>
<dbReference type="Gramene" id="ONK81180">
    <property type="protein sequence ID" value="ONK81180"/>
    <property type="gene ID" value="A4U43_C01F26180"/>
</dbReference>
<dbReference type="AlphaFoldDB" id="A0A5P1FWA6"/>
<dbReference type="Proteomes" id="UP000243459">
    <property type="component" value="Chromosome 1"/>
</dbReference>
<evidence type="ECO:0000313" key="3">
    <source>
        <dbReference type="Proteomes" id="UP000243459"/>
    </source>
</evidence>
<dbReference type="PANTHER" id="PTHR48046">
    <property type="entry name" value="UDP-GLYCOSYLTRANSFERASE 72E1"/>
    <property type="match status" value="1"/>
</dbReference>
<name>A0A5P1FWA6_ASPOF</name>